<dbReference type="PANTHER" id="PTHR30160">
    <property type="entry name" value="TETRAACYLDISACCHARIDE 4'-KINASE-RELATED"/>
    <property type="match status" value="1"/>
</dbReference>
<dbReference type="AlphaFoldDB" id="A0A3N1MAC7"/>
<dbReference type="Pfam" id="PF01075">
    <property type="entry name" value="Glyco_transf_9"/>
    <property type="match status" value="1"/>
</dbReference>
<sequence length="321" mass="33974">MGGLLFITATRIGDAVLSTGILGRFMADLPGVPVTVACGLPAAPLFQHVPGLERVHPMVKRRGGGHWFELWRATVGRRWDAVVDLRGSALAWLLPARRRHVRVRGLGSDIRHRVVELGQSFRFQPPPAPRLWLGAGDRARAAALLPDGGPILAVGPTANWPGKEWDPHRFAAMAQAMTGPGSELAGARVAVLADGRERDRVLPVLAAVPRDRLVDLVGQDLLTAAACIERARLFVGNDTGLMHLAAAVGTPTLGLFGPTDDRIYGPWGPATAVARTTESLADLLGRPGFDPRTTGSMLDGLTVDAVAAAATDLLARTRAAA</sequence>
<dbReference type="CDD" id="cd03789">
    <property type="entry name" value="GT9_LPS_heptosyltransferase"/>
    <property type="match status" value="1"/>
</dbReference>
<name>A0A3N1MAC7_9PROT</name>
<proteinExistence type="predicted"/>
<dbReference type="Proteomes" id="UP000278222">
    <property type="component" value="Unassembled WGS sequence"/>
</dbReference>
<protein>
    <submittedName>
        <fullName evidence="3">ADP-heptose:LPS heptosyltransferase</fullName>
    </submittedName>
</protein>
<accession>A0A3N1MAC7</accession>
<keyword evidence="4" id="KW-1185">Reference proteome</keyword>
<dbReference type="InterPro" id="IPR051199">
    <property type="entry name" value="LPS_LOS_Heptosyltrfase"/>
</dbReference>
<dbReference type="RefSeq" id="WP_123689069.1">
    <property type="nucleotide sequence ID" value="NZ_AP019700.1"/>
</dbReference>
<keyword evidence="2 3" id="KW-0808">Transferase</keyword>
<reference evidence="3 4" key="1">
    <citation type="submission" date="2018-11" db="EMBL/GenBank/DDBJ databases">
        <title>Genomic Encyclopedia of Type Strains, Phase IV (KMG-IV): sequencing the most valuable type-strain genomes for metagenomic binning, comparative biology and taxonomic classification.</title>
        <authorList>
            <person name="Goeker M."/>
        </authorList>
    </citation>
    <scope>NUCLEOTIDE SEQUENCE [LARGE SCALE GENOMIC DNA]</scope>
    <source>
        <strain evidence="3 4">DSM 5900</strain>
    </source>
</reference>
<gene>
    <name evidence="3" type="ORF">EDC65_1494</name>
</gene>
<keyword evidence="1" id="KW-0328">Glycosyltransferase</keyword>
<dbReference type="InterPro" id="IPR002201">
    <property type="entry name" value="Glyco_trans_9"/>
</dbReference>
<dbReference type="Gene3D" id="3.40.50.2000">
    <property type="entry name" value="Glycogen Phosphorylase B"/>
    <property type="match status" value="2"/>
</dbReference>
<comment type="caution">
    <text evidence="3">The sequence shown here is derived from an EMBL/GenBank/DDBJ whole genome shotgun (WGS) entry which is preliminary data.</text>
</comment>
<dbReference type="GO" id="GO:0009244">
    <property type="term" value="P:lipopolysaccharide core region biosynthetic process"/>
    <property type="evidence" value="ECO:0007669"/>
    <property type="project" value="TreeGrafter"/>
</dbReference>
<dbReference type="OrthoDB" id="9797795at2"/>
<evidence type="ECO:0000256" key="1">
    <source>
        <dbReference type="ARBA" id="ARBA00022676"/>
    </source>
</evidence>
<dbReference type="GO" id="GO:0008713">
    <property type="term" value="F:ADP-heptose-lipopolysaccharide heptosyltransferase activity"/>
    <property type="evidence" value="ECO:0007669"/>
    <property type="project" value="TreeGrafter"/>
</dbReference>
<dbReference type="GO" id="GO:0005829">
    <property type="term" value="C:cytosol"/>
    <property type="evidence" value="ECO:0007669"/>
    <property type="project" value="TreeGrafter"/>
</dbReference>
<organism evidence="3 4">
    <name type="scientific">Stella humosa</name>
    <dbReference type="NCBI Taxonomy" id="94"/>
    <lineage>
        <taxon>Bacteria</taxon>
        <taxon>Pseudomonadati</taxon>
        <taxon>Pseudomonadota</taxon>
        <taxon>Alphaproteobacteria</taxon>
        <taxon>Rhodospirillales</taxon>
        <taxon>Stellaceae</taxon>
        <taxon>Stella</taxon>
    </lineage>
</organism>
<evidence type="ECO:0000313" key="3">
    <source>
        <dbReference type="EMBL" id="ROP99709.1"/>
    </source>
</evidence>
<evidence type="ECO:0000256" key="2">
    <source>
        <dbReference type="ARBA" id="ARBA00022679"/>
    </source>
</evidence>
<dbReference type="SUPFAM" id="SSF53756">
    <property type="entry name" value="UDP-Glycosyltransferase/glycogen phosphorylase"/>
    <property type="match status" value="1"/>
</dbReference>
<dbReference type="EMBL" id="RJKX01000013">
    <property type="protein sequence ID" value="ROP99709.1"/>
    <property type="molecule type" value="Genomic_DNA"/>
</dbReference>
<evidence type="ECO:0000313" key="4">
    <source>
        <dbReference type="Proteomes" id="UP000278222"/>
    </source>
</evidence>